<keyword evidence="2" id="KW-1185">Reference proteome</keyword>
<proteinExistence type="predicted"/>
<name>A0ACC0GDR3_9ERIC</name>
<reference evidence="1 2" key="1">
    <citation type="journal article" date="2022" name="Plant J.">
        <title>Chromosome-level genome of Camellia lanceoleosa provides a valuable resource for understanding genome evolution and self-incompatibility.</title>
        <authorList>
            <person name="Gong W."/>
            <person name="Xiao S."/>
            <person name="Wang L."/>
            <person name="Liao Z."/>
            <person name="Chang Y."/>
            <person name="Mo W."/>
            <person name="Hu G."/>
            <person name="Li W."/>
            <person name="Zhao G."/>
            <person name="Zhu H."/>
            <person name="Hu X."/>
            <person name="Ji K."/>
            <person name="Xiang X."/>
            <person name="Song Q."/>
            <person name="Yuan D."/>
            <person name="Jin S."/>
            <person name="Zhang L."/>
        </authorList>
    </citation>
    <scope>NUCLEOTIDE SEQUENCE [LARGE SCALE GENOMIC DNA]</scope>
    <source>
        <strain evidence="1">SQ_2022a</strain>
    </source>
</reference>
<evidence type="ECO:0000313" key="1">
    <source>
        <dbReference type="EMBL" id="KAI7999268.1"/>
    </source>
</evidence>
<sequence>MIAVIPFTSKILEPCQNSLAYQPPNPWTMGLWKEWLQYFQDLLGIVLGILYRPKKRPELPEYILGIVQLNCVKLDSAASFEV</sequence>
<protein>
    <submittedName>
        <fullName evidence="1">Uncharacterized protein</fullName>
    </submittedName>
</protein>
<accession>A0ACC0GDR3</accession>
<dbReference type="EMBL" id="CM045765">
    <property type="protein sequence ID" value="KAI7999268.1"/>
    <property type="molecule type" value="Genomic_DNA"/>
</dbReference>
<gene>
    <name evidence="1" type="ORF">LOK49_LG09G00816</name>
</gene>
<comment type="caution">
    <text evidence="1">The sequence shown here is derived from an EMBL/GenBank/DDBJ whole genome shotgun (WGS) entry which is preliminary data.</text>
</comment>
<dbReference type="Proteomes" id="UP001060215">
    <property type="component" value="Chromosome 8"/>
</dbReference>
<organism evidence="1 2">
    <name type="scientific">Camellia lanceoleosa</name>
    <dbReference type="NCBI Taxonomy" id="1840588"/>
    <lineage>
        <taxon>Eukaryota</taxon>
        <taxon>Viridiplantae</taxon>
        <taxon>Streptophyta</taxon>
        <taxon>Embryophyta</taxon>
        <taxon>Tracheophyta</taxon>
        <taxon>Spermatophyta</taxon>
        <taxon>Magnoliopsida</taxon>
        <taxon>eudicotyledons</taxon>
        <taxon>Gunneridae</taxon>
        <taxon>Pentapetalae</taxon>
        <taxon>asterids</taxon>
        <taxon>Ericales</taxon>
        <taxon>Theaceae</taxon>
        <taxon>Camellia</taxon>
    </lineage>
</organism>
<evidence type="ECO:0000313" key="2">
    <source>
        <dbReference type="Proteomes" id="UP001060215"/>
    </source>
</evidence>